<comment type="caution">
    <text evidence="1">The sequence shown here is derived from an EMBL/GenBank/DDBJ whole genome shotgun (WGS) entry which is preliminary data.</text>
</comment>
<evidence type="ECO:0000313" key="1">
    <source>
        <dbReference type="EMBL" id="MBL1073021.1"/>
    </source>
</evidence>
<keyword evidence="2" id="KW-1185">Reference proteome</keyword>
<dbReference type="Proteomes" id="UP000602198">
    <property type="component" value="Unassembled WGS sequence"/>
</dbReference>
<dbReference type="EMBL" id="JAERRJ010000001">
    <property type="protein sequence ID" value="MBL1073021.1"/>
    <property type="molecule type" value="Genomic_DNA"/>
</dbReference>
<reference evidence="1 2" key="1">
    <citation type="submission" date="2021-01" db="EMBL/GenBank/DDBJ databases">
        <title>WGS of actinomycetes isolated from Thailand.</title>
        <authorList>
            <person name="Thawai C."/>
        </authorList>
    </citation>
    <scope>NUCLEOTIDE SEQUENCE [LARGE SCALE GENOMIC DNA]</scope>
    <source>
        <strain evidence="1 2">LPG 2</strain>
    </source>
</reference>
<evidence type="ECO:0000313" key="2">
    <source>
        <dbReference type="Proteomes" id="UP000602198"/>
    </source>
</evidence>
<name>A0ABS1LXX5_9NOCA</name>
<protein>
    <submittedName>
        <fullName evidence="1">Uncharacterized protein</fullName>
    </submittedName>
</protein>
<gene>
    <name evidence="1" type="ORF">JK358_01300</name>
</gene>
<dbReference type="RefSeq" id="WP_201942409.1">
    <property type="nucleotide sequence ID" value="NZ_JAERRJ010000001.1"/>
</dbReference>
<organism evidence="1 2">
    <name type="scientific">Nocardia acididurans</name>
    <dbReference type="NCBI Taxonomy" id="2802282"/>
    <lineage>
        <taxon>Bacteria</taxon>
        <taxon>Bacillati</taxon>
        <taxon>Actinomycetota</taxon>
        <taxon>Actinomycetes</taxon>
        <taxon>Mycobacteriales</taxon>
        <taxon>Nocardiaceae</taxon>
        <taxon>Nocardia</taxon>
    </lineage>
</organism>
<accession>A0ABS1LXX5</accession>
<sequence length="139" mass="15477">MVLNKAETIGTRWSDAAAEADRSAEVLGLPVFPVVAALAARTRTTTITPADLDTLRRHRHRTDPACTLLADRFLSAELGADIADRRALLERWDLYGVACALTALRHDPALTARQLLQILHCASGIDPLHHEIHRRYRRL</sequence>
<proteinExistence type="predicted"/>